<protein>
    <submittedName>
        <fullName evidence="1">Uncharacterized protein</fullName>
    </submittedName>
</protein>
<reference evidence="1 2" key="1">
    <citation type="submission" date="2018-11" db="EMBL/GenBank/DDBJ databases">
        <title>Clostridium sp. nov., a member of the family Erysipelotrichaceae isolated from pig faeces.</title>
        <authorList>
            <person name="Chang Y.-H."/>
        </authorList>
    </citation>
    <scope>NUCLEOTIDE SEQUENCE [LARGE SCALE GENOMIC DNA]</scope>
    <source>
        <strain evidence="1 2">YH-panp20</strain>
    </source>
</reference>
<evidence type="ECO:0000313" key="1">
    <source>
        <dbReference type="EMBL" id="RNM30401.1"/>
    </source>
</evidence>
<dbReference type="Proteomes" id="UP000276568">
    <property type="component" value="Unassembled WGS sequence"/>
</dbReference>
<sequence>MNYSLLIYQSNSHSLDAFLNDSRCKEIIQLCTTEELMTNSAKPQSKTLYVPFQDSLYTSIFNGLKGVTQEDVIVSDGKTTLQMQDIDTLLKYLNQWPAIQYKDAAYAFDTRLLMFSLQKALESNQDLSDCFQTIDMEIKTIE</sequence>
<proteinExistence type="predicted"/>
<dbReference type="OrthoDB" id="1768070at2"/>
<dbReference type="EMBL" id="RJQC01000002">
    <property type="protein sequence ID" value="RNM30401.1"/>
    <property type="molecule type" value="Genomic_DNA"/>
</dbReference>
<evidence type="ECO:0000313" key="2">
    <source>
        <dbReference type="Proteomes" id="UP000276568"/>
    </source>
</evidence>
<accession>A0A3N0I055</accession>
<dbReference type="AlphaFoldDB" id="A0A3N0I055"/>
<gene>
    <name evidence="1" type="ORF">EDX97_06325</name>
</gene>
<name>A0A3N0I055_9FIRM</name>
<dbReference type="RefSeq" id="WP_128520315.1">
    <property type="nucleotide sequence ID" value="NZ_JALFCT010000050.1"/>
</dbReference>
<keyword evidence="2" id="KW-1185">Reference proteome</keyword>
<organism evidence="1 2">
    <name type="scientific">Absicoccus porci</name>
    <dbReference type="NCBI Taxonomy" id="2486576"/>
    <lineage>
        <taxon>Bacteria</taxon>
        <taxon>Bacillati</taxon>
        <taxon>Bacillota</taxon>
        <taxon>Erysipelotrichia</taxon>
        <taxon>Erysipelotrichales</taxon>
        <taxon>Erysipelotrichaceae</taxon>
        <taxon>Absicoccus</taxon>
    </lineage>
</organism>
<comment type="caution">
    <text evidence="1">The sequence shown here is derived from an EMBL/GenBank/DDBJ whole genome shotgun (WGS) entry which is preliminary data.</text>
</comment>